<accession>A0A383CYD4</accession>
<dbReference type="AlphaFoldDB" id="A0A383CYD4"/>
<name>A0A383CYD4_9ZZZZ</name>
<evidence type="ECO:0000256" key="1">
    <source>
        <dbReference type="SAM" id="MobiDB-lite"/>
    </source>
</evidence>
<organism evidence="2">
    <name type="scientific">marine metagenome</name>
    <dbReference type="NCBI Taxonomy" id="408172"/>
    <lineage>
        <taxon>unclassified sequences</taxon>
        <taxon>metagenomes</taxon>
        <taxon>ecological metagenomes</taxon>
    </lineage>
</organism>
<reference evidence="2" key="1">
    <citation type="submission" date="2018-05" db="EMBL/GenBank/DDBJ databases">
        <authorList>
            <person name="Lanie J.A."/>
            <person name="Ng W.-L."/>
            <person name="Kazmierczak K.M."/>
            <person name="Andrzejewski T.M."/>
            <person name="Davidsen T.M."/>
            <person name="Wayne K.J."/>
            <person name="Tettelin H."/>
            <person name="Glass J.I."/>
            <person name="Rusch D."/>
            <person name="Podicherti R."/>
            <person name="Tsui H.-C.T."/>
            <person name="Winkler M.E."/>
        </authorList>
    </citation>
    <scope>NUCLEOTIDE SEQUENCE</scope>
</reference>
<dbReference type="EMBL" id="UINC01212837">
    <property type="protein sequence ID" value="SVE37336.1"/>
    <property type="molecule type" value="Genomic_DNA"/>
</dbReference>
<proteinExistence type="predicted"/>
<evidence type="ECO:0000313" key="2">
    <source>
        <dbReference type="EMBL" id="SVE37336.1"/>
    </source>
</evidence>
<protein>
    <submittedName>
        <fullName evidence="2">Uncharacterized protein</fullName>
    </submittedName>
</protein>
<gene>
    <name evidence="2" type="ORF">METZ01_LOCUS490190</name>
</gene>
<sequence length="102" mass="11180">MSRRRRNSRTRRLGDSGTENEAERETKSFWHGVNGMPDGPAKIQVTEQPASVIRSLGSAPLTGQETVTEHYFEAVYQRSVALASALAASAEMLGDDEDEQKG</sequence>
<feature type="region of interest" description="Disordered" evidence="1">
    <location>
        <begin position="1"/>
        <end position="41"/>
    </location>
</feature>
<feature type="compositionally biased region" description="Basic residues" evidence="1">
    <location>
        <begin position="1"/>
        <end position="11"/>
    </location>
</feature>